<dbReference type="GO" id="GO:0005615">
    <property type="term" value="C:extracellular space"/>
    <property type="evidence" value="ECO:0007669"/>
    <property type="project" value="TreeGrafter"/>
</dbReference>
<dbReference type="GO" id="GO:0046872">
    <property type="term" value="F:metal ion binding"/>
    <property type="evidence" value="ECO:0007669"/>
    <property type="project" value="UniProtKB-KW"/>
</dbReference>
<feature type="non-terminal residue" evidence="9">
    <location>
        <position position="906"/>
    </location>
</feature>
<sequence>KCNCFETSVGCVNKNLDRVPIIAAETTSLDVRHNRIQSLRSGPFRHLSLLTKLFLNNNQISELEDLLFAGLARLVYLNLSNNQIKTIGKNSFKNLHNLEILSLNDNKIEIISELVLTDLPSLKKMSVYLQCISLINIENNNLICNCNLLWLKRFSTRIHEFEATCHSPQKLKNKKFFQISLDEFECNSTQISTDLKPMRNDLILNERQNLVELSQNLNDRELVKTKILKPFGSDLSLHCSDYENIFWIKNESKIQFPNQSNRLNIGNNGSLLINKLLPTDSGIYKCVNEFNKIYKIYSIDVLVTSNQINTIYTLLYSYTVPPVFVETPESVIETQTGDTIKLKCFATGFPEPSIIWTRRHKTNFKVNNNELKIKDIKPTDEDIYECMANNSLGVAVKEVNVKVRGGSNQLIDTHLESHDILEAFQEAKEIVDQAINQTLHTIRDKKYRLENPSKLRSIARFPLSPESIEFAKSIEMYEKTLEIIRRKAEEKTKLPTIQFKYADLLSPNQLNILAHLSGCLVGHRFHNSYQTNRCREECTHQTYRSYDGVCNNLENQLWGASLTPFRRLIDPQYEDGIHLPIGWFADKKYNGFAKPNARKVSQQLLSAKKVSEDVKHSHMLMQFGQFLDHDIDFAMPSVSFNAFNRELLDCSKTCSPIHPCFSIQIPIDDIRRNVTKKRHTFNQNCIELIRSSASCGSGLTSVAMGTLMPREQVNQLTSFIDGSNVYGSTSSLANELRDKIGRDVGLMRSKIINGKQYLPQNEARLPNDCQQDPKRSDFDCFLAGDFRANEQLGLLTMHTLWLREHNRIAKQLSALNSVWSGEQVYQESRKIVGSQLQVSLLITIYIIFNYNYFITFYHWLPHILGPNGMSKLGEYKGYDNKVNPSVANVFATAALRFGHTLINPFL</sequence>
<dbReference type="AlphaFoldDB" id="A0A7R9KMY4"/>
<evidence type="ECO:0000259" key="8">
    <source>
        <dbReference type="PROSITE" id="PS50835"/>
    </source>
</evidence>
<evidence type="ECO:0000256" key="7">
    <source>
        <dbReference type="SAM" id="Phobius"/>
    </source>
</evidence>
<keyword evidence="6" id="KW-0349">Heme</keyword>
<dbReference type="InterPro" id="IPR007110">
    <property type="entry name" value="Ig-like_dom"/>
</dbReference>
<dbReference type="SMART" id="SM00409">
    <property type="entry name" value="IG"/>
    <property type="match status" value="2"/>
</dbReference>
<dbReference type="SUPFAM" id="SSF52058">
    <property type="entry name" value="L domain-like"/>
    <property type="match status" value="1"/>
</dbReference>
<dbReference type="SMART" id="SM00082">
    <property type="entry name" value="LRRCT"/>
    <property type="match status" value="1"/>
</dbReference>
<feature type="domain" description="Ig-like" evidence="8">
    <location>
        <begin position="322"/>
        <end position="402"/>
    </location>
</feature>
<dbReference type="PANTHER" id="PTHR11475:SF58">
    <property type="entry name" value="PEROXIDASIN"/>
    <property type="match status" value="1"/>
</dbReference>
<evidence type="ECO:0000256" key="1">
    <source>
        <dbReference type="ARBA" id="ARBA00022559"/>
    </source>
</evidence>
<feature type="non-terminal residue" evidence="9">
    <location>
        <position position="1"/>
    </location>
</feature>
<dbReference type="InterPro" id="IPR037120">
    <property type="entry name" value="Haem_peroxidase_sf_animal"/>
</dbReference>
<dbReference type="CDD" id="cd00096">
    <property type="entry name" value="Ig"/>
    <property type="match status" value="1"/>
</dbReference>
<organism evidence="9">
    <name type="scientific">Medioppia subpectinata</name>
    <dbReference type="NCBI Taxonomy" id="1979941"/>
    <lineage>
        <taxon>Eukaryota</taxon>
        <taxon>Metazoa</taxon>
        <taxon>Ecdysozoa</taxon>
        <taxon>Arthropoda</taxon>
        <taxon>Chelicerata</taxon>
        <taxon>Arachnida</taxon>
        <taxon>Acari</taxon>
        <taxon>Acariformes</taxon>
        <taxon>Sarcoptiformes</taxon>
        <taxon>Oribatida</taxon>
        <taxon>Brachypylina</taxon>
        <taxon>Oppioidea</taxon>
        <taxon>Oppiidae</taxon>
        <taxon>Medioppia</taxon>
    </lineage>
</organism>
<dbReference type="GO" id="GO:0004601">
    <property type="term" value="F:peroxidase activity"/>
    <property type="evidence" value="ECO:0007669"/>
    <property type="project" value="UniProtKB-KW"/>
</dbReference>
<dbReference type="SUPFAM" id="SSF48726">
    <property type="entry name" value="Immunoglobulin"/>
    <property type="match status" value="2"/>
</dbReference>
<keyword evidence="7" id="KW-0472">Membrane</keyword>
<dbReference type="SMART" id="SM00365">
    <property type="entry name" value="LRR_SD22"/>
    <property type="match status" value="3"/>
</dbReference>
<dbReference type="EMBL" id="CAJPIZ010002802">
    <property type="protein sequence ID" value="CAG2105525.1"/>
    <property type="molecule type" value="Genomic_DNA"/>
</dbReference>
<keyword evidence="3" id="KW-0732">Signal</keyword>
<dbReference type="Pfam" id="PF13927">
    <property type="entry name" value="Ig_3"/>
    <property type="match status" value="1"/>
</dbReference>
<proteinExistence type="predicted"/>
<protein>
    <recommendedName>
        <fullName evidence="8">Ig-like domain-containing protein</fullName>
    </recommendedName>
</protein>
<dbReference type="InterPro" id="IPR013783">
    <property type="entry name" value="Ig-like_fold"/>
</dbReference>
<dbReference type="GO" id="GO:0006979">
    <property type="term" value="P:response to oxidative stress"/>
    <property type="evidence" value="ECO:0007669"/>
    <property type="project" value="InterPro"/>
</dbReference>
<keyword evidence="7" id="KW-0812">Transmembrane</keyword>
<evidence type="ECO:0000313" key="9">
    <source>
        <dbReference type="EMBL" id="CAD7625095.1"/>
    </source>
</evidence>
<dbReference type="EMBL" id="OC857377">
    <property type="protein sequence ID" value="CAD7625095.1"/>
    <property type="molecule type" value="Genomic_DNA"/>
</dbReference>
<evidence type="ECO:0000256" key="6">
    <source>
        <dbReference type="PIRSR" id="PIRSR619791-2"/>
    </source>
</evidence>
<keyword evidence="6" id="KW-0479">Metal-binding</keyword>
<dbReference type="Proteomes" id="UP000759131">
    <property type="component" value="Unassembled WGS sequence"/>
</dbReference>
<dbReference type="PANTHER" id="PTHR11475">
    <property type="entry name" value="OXIDASE/PEROXIDASE"/>
    <property type="match status" value="1"/>
</dbReference>
<feature type="transmembrane region" description="Helical" evidence="7">
    <location>
        <begin position="838"/>
        <end position="860"/>
    </location>
</feature>
<keyword evidence="1" id="KW-0575">Peroxidase</keyword>
<feature type="domain" description="Ig-like" evidence="8">
    <location>
        <begin position="244"/>
        <end position="286"/>
    </location>
</feature>
<evidence type="ECO:0000256" key="3">
    <source>
        <dbReference type="ARBA" id="ARBA00022729"/>
    </source>
</evidence>
<dbReference type="PROSITE" id="PS50835">
    <property type="entry name" value="IG_LIKE"/>
    <property type="match status" value="2"/>
</dbReference>
<dbReference type="PROSITE" id="PS51450">
    <property type="entry name" value="LRR"/>
    <property type="match status" value="3"/>
</dbReference>
<dbReference type="InterPro" id="IPR003599">
    <property type="entry name" value="Ig_sub"/>
</dbReference>
<dbReference type="Pfam" id="PF13855">
    <property type="entry name" value="LRR_8"/>
    <property type="match status" value="1"/>
</dbReference>
<feature type="binding site" description="axial binding residue" evidence="6">
    <location>
        <position position="899"/>
    </location>
    <ligand>
        <name>heme b</name>
        <dbReference type="ChEBI" id="CHEBI:60344"/>
    </ligand>
    <ligandPart>
        <name>Fe</name>
        <dbReference type="ChEBI" id="CHEBI:18248"/>
    </ligandPart>
</feature>
<dbReference type="SMART" id="SM00369">
    <property type="entry name" value="LRR_TYP"/>
    <property type="match status" value="4"/>
</dbReference>
<keyword evidence="6" id="KW-0408">Iron</keyword>
<dbReference type="Gene3D" id="2.60.40.10">
    <property type="entry name" value="Immunoglobulins"/>
    <property type="match status" value="2"/>
</dbReference>
<dbReference type="InterPro" id="IPR001611">
    <property type="entry name" value="Leu-rich_rpt"/>
</dbReference>
<gene>
    <name evidence="9" type="ORF">OSB1V03_LOCUS5531</name>
</gene>
<evidence type="ECO:0000313" key="10">
    <source>
        <dbReference type="Proteomes" id="UP000759131"/>
    </source>
</evidence>
<keyword evidence="2" id="KW-0433">Leucine-rich repeat</keyword>
<name>A0A7R9KMY4_9ACAR</name>
<dbReference type="OrthoDB" id="823504at2759"/>
<dbReference type="InterPro" id="IPR036179">
    <property type="entry name" value="Ig-like_dom_sf"/>
</dbReference>
<dbReference type="Gene3D" id="1.10.640.10">
    <property type="entry name" value="Haem peroxidase domain superfamily, animal type"/>
    <property type="match status" value="1"/>
</dbReference>
<dbReference type="SUPFAM" id="SSF48113">
    <property type="entry name" value="Heme-dependent peroxidases"/>
    <property type="match status" value="1"/>
</dbReference>
<keyword evidence="1" id="KW-0560">Oxidoreductase</keyword>
<dbReference type="PROSITE" id="PS50292">
    <property type="entry name" value="PEROXIDASE_3"/>
    <property type="match status" value="1"/>
</dbReference>
<keyword evidence="4" id="KW-0677">Repeat</keyword>
<evidence type="ECO:0000256" key="2">
    <source>
        <dbReference type="ARBA" id="ARBA00022614"/>
    </source>
</evidence>
<dbReference type="InterPro" id="IPR010255">
    <property type="entry name" value="Haem_peroxidase_sf"/>
</dbReference>
<dbReference type="PRINTS" id="PR00457">
    <property type="entry name" value="ANPEROXIDASE"/>
</dbReference>
<dbReference type="InterPro" id="IPR019791">
    <property type="entry name" value="Haem_peroxidase_animal"/>
</dbReference>
<evidence type="ECO:0000256" key="5">
    <source>
        <dbReference type="ARBA" id="ARBA00023157"/>
    </source>
</evidence>
<dbReference type="Pfam" id="PF03098">
    <property type="entry name" value="An_peroxidase"/>
    <property type="match status" value="1"/>
</dbReference>
<dbReference type="InterPro" id="IPR003591">
    <property type="entry name" value="Leu-rich_rpt_typical-subtyp"/>
</dbReference>
<dbReference type="GO" id="GO:0020037">
    <property type="term" value="F:heme binding"/>
    <property type="evidence" value="ECO:0007669"/>
    <property type="project" value="InterPro"/>
</dbReference>
<dbReference type="InterPro" id="IPR000483">
    <property type="entry name" value="Cys-rich_flank_reg_C"/>
</dbReference>
<dbReference type="InterPro" id="IPR003598">
    <property type="entry name" value="Ig_sub2"/>
</dbReference>
<keyword evidence="7" id="KW-1133">Transmembrane helix</keyword>
<accession>A0A7R9KMY4</accession>
<keyword evidence="10" id="KW-1185">Reference proteome</keyword>
<dbReference type="InterPro" id="IPR032675">
    <property type="entry name" value="LRR_dom_sf"/>
</dbReference>
<dbReference type="SMART" id="SM00408">
    <property type="entry name" value="IGc2"/>
    <property type="match status" value="2"/>
</dbReference>
<dbReference type="Gene3D" id="3.80.10.10">
    <property type="entry name" value="Ribonuclease Inhibitor"/>
    <property type="match status" value="2"/>
</dbReference>
<evidence type="ECO:0000256" key="4">
    <source>
        <dbReference type="ARBA" id="ARBA00022737"/>
    </source>
</evidence>
<keyword evidence="5" id="KW-1015">Disulfide bond</keyword>
<reference evidence="9" key="1">
    <citation type="submission" date="2020-11" db="EMBL/GenBank/DDBJ databases">
        <authorList>
            <person name="Tran Van P."/>
        </authorList>
    </citation>
    <scope>NUCLEOTIDE SEQUENCE</scope>
</reference>